<keyword evidence="2 5" id="KW-0812">Transmembrane</keyword>
<dbReference type="Proteomes" id="UP000574276">
    <property type="component" value="Unassembled WGS sequence"/>
</dbReference>
<evidence type="ECO:0000259" key="6">
    <source>
        <dbReference type="Pfam" id="PF12698"/>
    </source>
</evidence>
<organism evidence="7 8">
    <name type="scientific">Variimorphobacter saccharofermentans</name>
    <dbReference type="NCBI Taxonomy" id="2755051"/>
    <lineage>
        <taxon>Bacteria</taxon>
        <taxon>Bacillati</taxon>
        <taxon>Bacillota</taxon>
        <taxon>Clostridia</taxon>
        <taxon>Lachnospirales</taxon>
        <taxon>Lachnospiraceae</taxon>
        <taxon>Variimorphobacter</taxon>
    </lineage>
</organism>
<dbReference type="EMBL" id="JACEGA010000001">
    <property type="protein sequence ID" value="MBB2184434.1"/>
    <property type="molecule type" value="Genomic_DNA"/>
</dbReference>
<accession>A0A839K3J5</accession>
<feature type="transmembrane region" description="Helical" evidence="5">
    <location>
        <begin position="157"/>
        <end position="177"/>
    </location>
</feature>
<comment type="subcellular location">
    <subcellularLocation>
        <location evidence="1">Membrane</location>
        <topology evidence="1">Multi-pass membrane protein</topology>
    </subcellularLocation>
</comment>
<feature type="transmembrane region" description="Helical" evidence="5">
    <location>
        <begin position="210"/>
        <end position="228"/>
    </location>
</feature>
<evidence type="ECO:0000256" key="1">
    <source>
        <dbReference type="ARBA" id="ARBA00004141"/>
    </source>
</evidence>
<feature type="transmembrane region" description="Helical" evidence="5">
    <location>
        <begin position="53"/>
        <end position="75"/>
    </location>
</feature>
<gene>
    <name evidence="7" type="ORF">H0486_16255</name>
</gene>
<protein>
    <submittedName>
        <fullName evidence="7">ABC transporter permease</fullName>
    </submittedName>
</protein>
<dbReference type="GO" id="GO:0016020">
    <property type="term" value="C:membrane"/>
    <property type="evidence" value="ECO:0007669"/>
    <property type="project" value="UniProtKB-SubCell"/>
</dbReference>
<keyword evidence="3 5" id="KW-1133">Transmembrane helix</keyword>
<evidence type="ECO:0000256" key="3">
    <source>
        <dbReference type="ARBA" id="ARBA00022989"/>
    </source>
</evidence>
<dbReference type="InterPro" id="IPR013525">
    <property type="entry name" value="ABC2_TM"/>
</dbReference>
<feature type="transmembrane region" description="Helical" evidence="5">
    <location>
        <begin position="96"/>
        <end position="121"/>
    </location>
</feature>
<dbReference type="Pfam" id="PF12698">
    <property type="entry name" value="ABC2_membrane_3"/>
    <property type="match status" value="1"/>
</dbReference>
<dbReference type="GO" id="GO:0140359">
    <property type="term" value="F:ABC-type transporter activity"/>
    <property type="evidence" value="ECO:0007669"/>
    <property type="project" value="InterPro"/>
</dbReference>
<feature type="domain" description="ABC-2 type transporter transmembrane" evidence="6">
    <location>
        <begin position="50"/>
        <end position="227"/>
    </location>
</feature>
<name>A0A839K3J5_9FIRM</name>
<evidence type="ECO:0000313" key="7">
    <source>
        <dbReference type="EMBL" id="MBB2184434.1"/>
    </source>
</evidence>
<keyword evidence="4 5" id="KW-0472">Membrane</keyword>
<evidence type="ECO:0000256" key="5">
    <source>
        <dbReference type="SAM" id="Phobius"/>
    </source>
</evidence>
<proteinExistence type="predicted"/>
<evidence type="ECO:0000256" key="2">
    <source>
        <dbReference type="ARBA" id="ARBA00022692"/>
    </source>
</evidence>
<evidence type="ECO:0000256" key="4">
    <source>
        <dbReference type="ARBA" id="ARBA00023136"/>
    </source>
</evidence>
<dbReference type="AlphaFoldDB" id="A0A839K3J5"/>
<sequence>MTFKRVWAIFIKQWKDTIKNKAIFIQFVIFPIIALILTETIAKGNSEIPRTYFVVLFATMYAGMVPNVIMASIITEEKEQNTLRVLIMSNVKPLEYLLGVGSYTFLICSLGAVFFGVVGGYRGAELTAFVGILIIGILSSLILGSTIGILMKNQMSANSVVLPIAMVTAFLPMIAMFNKTFAKFSRFLYTQQINYLVNDLSKSNFTMERFLIIGVNIIAFLAIFLFAYRKGTFSE</sequence>
<evidence type="ECO:0000313" key="8">
    <source>
        <dbReference type="Proteomes" id="UP000574276"/>
    </source>
</evidence>
<comment type="caution">
    <text evidence="7">The sequence shown here is derived from an EMBL/GenBank/DDBJ whole genome shotgun (WGS) entry which is preliminary data.</text>
</comment>
<feature type="transmembrane region" description="Helical" evidence="5">
    <location>
        <begin position="127"/>
        <end position="150"/>
    </location>
</feature>
<feature type="transmembrane region" description="Helical" evidence="5">
    <location>
        <begin position="21"/>
        <end position="41"/>
    </location>
</feature>
<reference evidence="7 8" key="1">
    <citation type="submission" date="2020-07" db="EMBL/GenBank/DDBJ databases">
        <title>Characterization and genome sequencing of isolate MD1, a novel member within the family Lachnospiraceae.</title>
        <authorList>
            <person name="Rettenmaier R."/>
            <person name="Di Bello L."/>
            <person name="Zinser C."/>
            <person name="Scheitz K."/>
            <person name="Liebl W."/>
            <person name="Zverlov V."/>
        </authorList>
    </citation>
    <scope>NUCLEOTIDE SEQUENCE [LARGE SCALE GENOMIC DNA]</scope>
    <source>
        <strain evidence="7 8">MD1</strain>
    </source>
</reference>
<keyword evidence="8" id="KW-1185">Reference proteome</keyword>